<accession>A0A938Z6W6</accession>
<proteinExistence type="predicted"/>
<dbReference type="EMBL" id="JAFHBD010000045">
    <property type="protein sequence ID" value="MBN2953995.1"/>
    <property type="molecule type" value="Genomic_DNA"/>
</dbReference>
<evidence type="ECO:0000313" key="1">
    <source>
        <dbReference type="EMBL" id="MBN2953995.1"/>
    </source>
</evidence>
<comment type="caution">
    <text evidence="1">The sequence shown here is derived from an EMBL/GenBank/DDBJ whole genome shotgun (WGS) entry which is preliminary data.</text>
</comment>
<reference evidence="1" key="1">
    <citation type="submission" date="2021-02" db="EMBL/GenBank/DDBJ databases">
        <title>Metagenome-assembled genomes from human diarrheal sample B26.</title>
        <authorList>
            <person name="Ateba T.P."/>
            <person name="Alayande K.A."/>
            <person name="Mwanza M."/>
        </authorList>
    </citation>
    <scope>NUCLEOTIDE SEQUENCE</scope>
    <source>
        <strain evidence="1">06WH</strain>
    </source>
</reference>
<dbReference type="CDD" id="cd00093">
    <property type="entry name" value="HTH_XRE"/>
    <property type="match status" value="1"/>
</dbReference>
<name>A0A938Z6W6_9FIRM</name>
<dbReference type="InterPro" id="IPR001387">
    <property type="entry name" value="Cro/C1-type_HTH"/>
</dbReference>
<organism evidence="1 2">
    <name type="scientific">Fusicatenibacter saccharivorans</name>
    <dbReference type="NCBI Taxonomy" id="1150298"/>
    <lineage>
        <taxon>Bacteria</taxon>
        <taxon>Bacillati</taxon>
        <taxon>Bacillota</taxon>
        <taxon>Clostridia</taxon>
        <taxon>Lachnospirales</taxon>
        <taxon>Lachnospiraceae</taxon>
        <taxon>Fusicatenibacter</taxon>
    </lineage>
</organism>
<dbReference type="Proteomes" id="UP000737612">
    <property type="component" value="Unassembled WGS sequence"/>
</dbReference>
<gene>
    <name evidence="1" type="ORF">JTJ23_10475</name>
</gene>
<sequence>MNFHEKLNEYIQMLPCTAKELSELSGLSAATLSRYRSGERVPDMRSSAFFQLCSSIARISEQKGNSTLTADAVRESFLSCEDLVTVDREQLRYNFNTLISLLNINISRLCQYTNYDTSTIFRFRSGSRQIAEPEKFAAVIAGYITKEMDSASEKAVLAELFGCTAESLADPSVRFQKLQTYLLEAKGKREDSVSHFLSKLDAFNLNEYIKAIHFDELKLPPAMLFHLPTSKSYFGIHDMMESELDFLKATVLSRSMESVIMYSDMPMSEMAKDPDFPKKWMFGMAMMLKKGLHLHQIHNLDRSFDEMMLGLESWIPMYMTGQISPYYLKGVQNSVFLHFLKVSGPAALTGEAISGFHSDGKYYLTKSKEEVAYYRKRAEELLKNASPLMDIYLADKAGALQAFLVADSHQNGNRRNILSALPLYTMDAAFLETFLSARGIPPSDRRTILSYAAAQRQIQEEILKTSPFEDEFSLPDLAEFAQYPMCLSLSGLFYPKQLFYTFAEYQAHLAQTRAYAASHANYTFTETSSCTFRNLQIQIHEGKWAMISKNTVPTIHFVIHHPKLRSAIENFIPPLVEN</sequence>
<protein>
    <submittedName>
        <fullName evidence="1">Helix-turn-helix transcriptional regulator</fullName>
    </submittedName>
</protein>
<dbReference type="AlphaFoldDB" id="A0A938Z6W6"/>
<evidence type="ECO:0000313" key="2">
    <source>
        <dbReference type="Proteomes" id="UP000737612"/>
    </source>
</evidence>